<keyword evidence="1" id="KW-1133">Transmembrane helix</keyword>
<accession>A0ABW2HJ88</accession>
<organism evidence="2 3">
    <name type="scientific">Microbacterium fluvii</name>
    <dbReference type="NCBI Taxonomy" id="415215"/>
    <lineage>
        <taxon>Bacteria</taxon>
        <taxon>Bacillati</taxon>
        <taxon>Actinomycetota</taxon>
        <taxon>Actinomycetes</taxon>
        <taxon>Micrococcales</taxon>
        <taxon>Microbacteriaceae</taxon>
        <taxon>Microbacterium</taxon>
    </lineage>
</organism>
<dbReference type="RefSeq" id="WP_262874813.1">
    <property type="nucleotide sequence ID" value="NZ_BAABKW010000001.1"/>
</dbReference>
<evidence type="ECO:0000313" key="3">
    <source>
        <dbReference type="Proteomes" id="UP001596507"/>
    </source>
</evidence>
<evidence type="ECO:0000256" key="1">
    <source>
        <dbReference type="SAM" id="Phobius"/>
    </source>
</evidence>
<reference evidence="3" key="1">
    <citation type="journal article" date="2019" name="Int. J. Syst. Evol. Microbiol.">
        <title>The Global Catalogue of Microorganisms (GCM) 10K type strain sequencing project: providing services to taxonomists for standard genome sequencing and annotation.</title>
        <authorList>
            <consortium name="The Broad Institute Genomics Platform"/>
            <consortium name="The Broad Institute Genome Sequencing Center for Infectious Disease"/>
            <person name="Wu L."/>
            <person name="Ma J."/>
        </authorList>
    </citation>
    <scope>NUCLEOTIDE SEQUENCE [LARGE SCALE GENOMIC DNA]</scope>
    <source>
        <strain evidence="3">CGMCC 1.15772</strain>
    </source>
</reference>
<keyword evidence="3" id="KW-1185">Reference proteome</keyword>
<dbReference type="EMBL" id="JBHTBE010000003">
    <property type="protein sequence ID" value="MFC7269899.1"/>
    <property type="molecule type" value="Genomic_DNA"/>
</dbReference>
<keyword evidence="1" id="KW-0472">Membrane</keyword>
<feature type="transmembrane region" description="Helical" evidence="1">
    <location>
        <begin position="78"/>
        <end position="97"/>
    </location>
</feature>
<feature type="transmembrane region" description="Helical" evidence="1">
    <location>
        <begin position="26"/>
        <end position="58"/>
    </location>
</feature>
<protein>
    <submittedName>
        <fullName evidence="2">Uncharacterized protein</fullName>
    </submittedName>
</protein>
<gene>
    <name evidence="2" type="ORF">ACFQRL_13085</name>
</gene>
<comment type="caution">
    <text evidence="2">The sequence shown here is derived from an EMBL/GenBank/DDBJ whole genome shotgun (WGS) entry which is preliminary data.</text>
</comment>
<proteinExistence type="predicted"/>
<dbReference type="Proteomes" id="UP001596507">
    <property type="component" value="Unassembled WGS sequence"/>
</dbReference>
<name>A0ABW2HJ88_9MICO</name>
<evidence type="ECO:0000313" key="2">
    <source>
        <dbReference type="EMBL" id="MFC7269899.1"/>
    </source>
</evidence>
<keyword evidence="1" id="KW-0812">Transmembrane</keyword>
<feature type="transmembrane region" description="Helical" evidence="1">
    <location>
        <begin position="109"/>
        <end position="130"/>
    </location>
</feature>
<sequence>MTISAPVDADAAAAASVRPVRGLTPLILAFAAFNVLAIVLSVIGFTFTQTAGGLAIFFPQASGLFPSAYDDYTGRGDLWWVIMAVAVIVTVVGALRATPGRRLIGAFRAMTICGFAVGVFFVVVGIVLVLL</sequence>